<gene>
    <name evidence="5" type="ORF">D6U17_05040</name>
</gene>
<sequence>MEIKMDDIARLANVSRSAVSLALNGKDGVSEATRAKIFKVIDKYNYKPLRKSKKNLHELATVNLLVVKSFALVGNNYRSLPFFDNLISSLSERISNTGGTLQISTIDSQHLEQSLNDLPNSDETTGTIVLATDLSESEVRTIQAKLENVVFIDTYYRNIKADFVTMDNYQGAFDAGIFMLNKGYQRIGYIASNKLIANFQMRRTGFNDALATRHISIQPQHYYQVSPTATAYDELDIHQIIDHDAPDAVFCEDDYIATRLIKQLVTAGIKVPDEIGVMGFDDIYEGTLLMPELSTVHVPIYQIASQAIQQLRGQVFKHDYAPQKSLISTHIIERNSI</sequence>
<dbReference type="Proteomes" id="UP000281061">
    <property type="component" value="Unassembled WGS sequence"/>
</dbReference>
<dbReference type="PROSITE" id="PS50932">
    <property type="entry name" value="HTH_LACI_2"/>
    <property type="match status" value="1"/>
</dbReference>
<dbReference type="PANTHER" id="PTHR30146">
    <property type="entry name" value="LACI-RELATED TRANSCRIPTIONAL REPRESSOR"/>
    <property type="match status" value="1"/>
</dbReference>
<evidence type="ECO:0000256" key="3">
    <source>
        <dbReference type="ARBA" id="ARBA00023163"/>
    </source>
</evidence>
<dbReference type="CDD" id="cd01392">
    <property type="entry name" value="HTH_LacI"/>
    <property type="match status" value="1"/>
</dbReference>
<evidence type="ECO:0000256" key="2">
    <source>
        <dbReference type="ARBA" id="ARBA00023125"/>
    </source>
</evidence>
<evidence type="ECO:0000313" key="6">
    <source>
        <dbReference type="Proteomes" id="UP000281061"/>
    </source>
</evidence>
<dbReference type="RefSeq" id="WP_122211085.1">
    <property type="nucleotide sequence ID" value="NZ_CP104714.1"/>
</dbReference>
<dbReference type="AlphaFoldDB" id="A0A843QS67"/>
<keyword evidence="3" id="KW-0804">Transcription</keyword>
<dbReference type="SUPFAM" id="SSF47413">
    <property type="entry name" value="lambda repressor-like DNA-binding domains"/>
    <property type="match status" value="1"/>
</dbReference>
<dbReference type="InterPro" id="IPR010982">
    <property type="entry name" value="Lambda_DNA-bd_dom_sf"/>
</dbReference>
<dbReference type="EMBL" id="RDCL01000049">
    <property type="protein sequence ID" value="RMW55620.1"/>
    <property type="molecule type" value="Genomic_DNA"/>
</dbReference>
<keyword evidence="1" id="KW-0805">Transcription regulation</keyword>
<dbReference type="SUPFAM" id="SSF53822">
    <property type="entry name" value="Periplasmic binding protein-like I"/>
    <property type="match status" value="1"/>
</dbReference>
<dbReference type="Gene3D" id="1.10.260.40">
    <property type="entry name" value="lambda repressor-like DNA-binding domains"/>
    <property type="match status" value="1"/>
</dbReference>
<dbReference type="Pfam" id="PF13377">
    <property type="entry name" value="Peripla_BP_3"/>
    <property type="match status" value="1"/>
</dbReference>
<dbReference type="PANTHER" id="PTHR30146:SF150">
    <property type="entry name" value="ARABINOSE METABOLISM TRANSCRIPTIONAL REPRESSOR"/>
    <property type="match status" value="1"/>
</dbReference>
<evidence type="ECO:0000256" key="1">
    <source>
        <dbReference type="ARBA" id="ARBA00023015"/>
    </source>
</evidence>
<feature type="domain" description="HTH lacI-type" evidence="4">
    <location>
        <begin position="3"/>
        <end position="51"/>
    </location>
</feature>
<dbReference type="InterPro" id="IPR028082">
    <property type="entry name" value="Peripla_BP_I"/>
</dbReference>
<name>A0A843QS67_LACPE</name>
<evidence type="ECO:0000259" key="4">
    <source>
        <dbReference type="PROSITE" id="PS50932"/>
    </source>
</evidence>
<protein>
    <submittedName>
        <fullName evidence="5">LacI family transcriptional regulator</fullName>
    </submittedName>
</protein>
<dbReference type="InterPro" id="IPR000843">
    <property type="entry name" value="HTH_LacI"/>
</dbReference>
<dbReference type="GO" id="GO:0003700">
    <property type="term" value="F:DNA-binding transcription factor activity"/>
    <property type="evidence" value="ECO:0007669"/>
    <property type="project" value="TreeGrafter"/>
</dbReference>
<organism evidence="5 6">
    <name type="scientific">Lactiplantibacillus pentosus</name>
    <name type="common">Lactobacillus pentosus</name>
    <dbReference type="NCBI Taxonomy" id="1589"/>
    <lineage>
        <taxon>Bacteria</taxon>
        <taxon>Bacillati</taxon>
        <taxon>Bacillota</taxon>
        <taxon>Bacilli</taxon>
        <taxon>Lactobacillales</taxon>
        <taxon>Lactobacillaceae</taxon>
        <taxon>Lactiplantibacillus</taxon>
    </lineage>
</organism>
<accession>A0A843QS67</accession>
<dbReference type="SMART" id="SM00354">
    <property type="entry name" value="HTH_LACI"/>
    <property type="match status" value="1"/>
</dbReference>
<proteinExistence type="predicted"/>
<dbReference type="GO" id="GO:0000976">
    <property type="term" value="F:transcription cis-regulatory region binding"/>
    <property type="evidence" value="ECO:0007669"/>
    <property type="project" value="TreeGrafter"/>
</dbReference>
<evidence type="ECO:0000313" key="5">
    <source>
        <dbReference type="EMBL" id="RMW55620.1"/>
    </source>
</evidence>
<keyword evidence="2" id="KW-0238">DNA-binding</keyword>
<comment type="caution">
    <text evidence="5">The sequence shown here is derived from an EMBL/GenBank/DDBJ whole genome shotgun (WGS) entry which is preliminary data.</text>
</comment>
<dbReference type="InterPro" id="IPR046335">
    <property type="entry name" value="LacI/GalR-like_sensor"/>
</dbReference>
<reference evidence="5 6" key="1">
    <citation type="submission" date="2018-10" db="EMBL/GenBank/DDBJ databases">
        <title>Genome sequences of five Lactobacillus pentosus strains isolated from brines of traditionally fermented spanish-style green table olives and differences between them.</title>
        <authorList>
            <person name="Jimenez Diaz R."/>
        </authorList>
    </citation>
    <scope>NUCLEOTIDE SEQUENCE [LARGE SCALE GENOMIC DNA]</scope>
    <source>
        <strain evidence="5 6">IG8</strain>
    </source>
</reference>
<dbReference type="Pfam" id="PF00356">
    <property type="entry name" value="LacI"/>
    <property type="match status" value="1"/>
</dbReference>
<dbReference type="Gene3D" id="3.40.50.2300">
    <property type="match status" value="2"/>
</dbReference>
<dbReference type="PROSITE" id="PS00356">
    <property type="entry name" value="HTH_LACI_1"/>
    <property type="match status" value="1"/>
</dbReference>